<name>A0ABQ9I3T0_9NEOP</name>
<dbReference type="EMBL" id="JARBHB010000003">
    <property type="protein sequence ID" value="KAJ8891319.1"/>
    <property type="molecule type" value="Genomic_DNA"/>
</dbReference>
<dbReference type="InterPro" id="IPR050951">
    <property type="entry name" value="Retrovirus_Pol_polyprotein"/>
</dbReference>
<dbReference type="PANTHER" id="PTHR37984:SF7">
    <property type="entry name" value="INTEGRASE CATALYTIC DOMAIN-CONTAINING PROTEIN"/>
    <property type="match status" value="1"/>
</dbReference>
<accession>A0ABQ9I3T0</accession>
<keyword evidence="2" id="KW-1185">Reference proteome</keyword>
<proteinExistence type="predicted"/>
<gene>
    <name evidence="1" type="ORF">PR048_010835</name>
</gene>
<evidence type="ECO:0000313" key="2">
    <source>
        <dbReference type="Proteomes" id="UP001159363"/>
    </source>
</evidence>
<dbReference type="Proteomes" id="UP001159363">
    <property type="component" value="Chromosome 3"/>
</dbReference>
<dbReference type="Gene3D" id="3.30.420.10">
    <property type="entry name" value="Ribonuclease H-like superfamily/Ribonuclease H"/>
    <property type="match status" value="1"/>
</dbReference>
<comment type="caution">
    <text evidence="1">The sequence shown here is derived from an EMBL/GenBank/DDBJ whole genome shotgun (WGS) entry which is preliminary data.</text>
</comment>
<organism evidence="1 2">
    <name type="scientific">Dryococelus australis</name>
    <dbReference type="NCBI Taxonomy" id="614101"/>
    <lineage>
        <taxon>Eukaryota</taxon>
        <taxon>Metazoa</taxon>
        <taxon>Ecdysozoa</taxon>
        <taxon>Arthropoda</taxon>
        <taxon>Hexapoda</taxon>
        <taxon>Insecta</taxon>
        <taxon>Pterygota</taxon>
        <taxon>Neoptera</taxon>
        <taxon>Polyneoptera</taxon>
        <taxon>Phasmatodea</taxon>
        <taxon>Verophasmatodea</taxon>
        <taxon>Anareolatae</taxon>
        <taxon>Phasmatidae</taxon>
        <taxon>Eurycanthinae</taxon>
        <taxon>Dryococelus</taxon>
    </lineage>
</organism>
<evidence type="ECO:0008006" key="3">
    <source>
        <dbReference type="Google" id="ProtNLM"/>
    </source>
</evidence>
<reference evidence="1 2" key="1">
    <citation type="submission" date="2023-02" db="EMBL/GenBank/DDBJ databases">
        <title>LHISI_Scaffold_Assembly.</title>
        <authorList>
            <person name="Stuart O.P."/>
            <person name="Cleave R."/>
            <person name="Magrath M.J.L."/>
            <person name="Mikheyev A.S."/>
        </authorList>
    </citation>
    <scope>NUCLEOTIDE SEQUENCE [LARGE SCALE GENOMIC DNA]</scope>
    <source>
        <strain evidence="1">Daus_M_001</strain>
        <tissue evidence="1">Leg muscle</tissue>
    </source>
</reference>
<evidence type="ECO:0000313" key="1">
    <source>
        <dbReference type="EMBL" id="KAJ8891319.1"/>
    </source>
</evidence>
<dbReference type="InterPro" id="IPR012337">
    <property type="entry name" value="RNaseH-like_sf"/>
</dbReference>
<dbReference type="InterPro" id="IPR036397">
    <property type="entry name" value="RNaseH_sf"/>
</dbReference>
<dbReference type="SUPFAM" id="SSF53098">
    <property type="entry name" value="Ribonuclease H-like"/>
    <property type="match status" value="1"/>
</dbReference>
<protein>
    <recommendedName>
        <fullName evidence="3">Integrase catalytic domain-containing protein</fullName>
    </recommendedName>
</protein>
<dbReference type="PANTHER" id="PTHR37984">
    <property type="entry name" value="PROTEIN CBG26694"/>
    <property type="match status" value="1"/>
</dbReference>
<sequence>MWVADLLSRACNNADKKVKYFWNLRNEITYAKEMFWGDKIIPPTCLRQEMVNLTHAPYFGLSKTVEDTLARCKACEVYRTANVKQTLMPHEVPHLPFEKMGVVNKSAFECIAKLRLIFSTHRIPKRLLADVPLARYEFQAFANSWNFDISTSSPRYPQANGMADKATQYSGYDLASALLEYHLSSNLRTKLPIVTSQLRPQIYEGTGQLQSMQQTKIILNNQQLEREYSKQMIMSLLEQTQVGKEGK</sequence>